<evidence type="ECO:0000313" key="5">
    <source>
        <dbReference type="Proteomes" id="UP000031553"/>
    </source>
</evidence>
<dbReference type="Pfam" id="PF00534">
    <property type="entry name" value="Glycos_transf_1"/>
    <property type="match status" value="1"/>
</dbReference>
<name>A0A0N1FBX8_9PROT</name>
<dbReference type="InterPro" id="IPR028098">
    <property type="entry name" value="Glyco_trans_4-like_N"/>
</dbReference>
<feature type="domain" description="Glycosyltransferase subfamily 4-like N-terminal" evidence="3">
    <location>
        <begin position="34"/>
        <end position="207"/>
    </location>
</feature>
<proteinExistence type="predicted"/>
<dbReference type="Pfam" id="PF13439">
    <property type="entry name" value="Glyco_transf_4"/>
    <property type="match status" value="1"/>
</dbReference>
<dbReference type="GO" id="GO:0009103">
    <property type="term" value="P:lipopolysaccharide biosynthetic process"/>
    <property type="evidence" value="ECO:0007669"/>
    <property type="project" value="TreeGrafter"/>
</dbReference>
<dbReference type="Proteomes" id="UP000031553">
    <property type="component" value="Unassembled WGS sequence"/>
</dbReference>
<dbReference type="EMBL" id="JUFX02000046">
    <property type="protein sequence ID" value="KPH88325.1"/>
    <property type="molecule type" value="Genomic_DNA"/>
</dbReference>
<evidence type="ECO:0000259" key="3">
    <source>
        <dbReference type="Pfam" id="PF13439"/>
    </source>
</evidence>
<dbReference type="InterPro" id="IPR001296">
    <property type="entry name" value="Glyco_trans_1"/>
</dbReference>
<sequence>MTVRAHAGNDDRQPLSDLTVWLDSRNIGRSGGTGVATYVQGVQTCLTRMGFHVQYLWDHDPADGSTPPNSSWQRIVRFLKACLPVRLIRRQQGDITGRSYPYISDIYRIAHIHFQIWKRLLWLHGTQPPDIMFWTYPLPVLVKNTINIVTVHDLIPITHPHLTGINPRRLQRLLTQLVAQADVVVTVSETVRQQIIEIFDIPASRVVNLYQLAGVTATERQQLATAPVVAPAGCFICIGRVEKRKNIERLVEAHARSGTERPLVLLGPDGDDMPDFSPRTPRQQVIRVPWCSRESLLRSLANAHALVFPSLAEGFGLPIVEAMALGVPVMTSRGGATEEIAGGAALLVDPYDVQDIADVIGHLDRMQPDTPQWEALRQGGMKRAEVFTEVAQIGRLHAFHTHLRDLFPGRL</sequence>
<protein>
    <submittedName>
        <fullName evidence="4">Glycosyl transferase family 1</fullName>
    </submittedName>
</protein>
<dbReference type="PANTHER" id="PTHR46401:SF2">
    <property type="entry name" value="GLYCOSYLTRANSFERASE WBBK-RELATED"/>
    <property type="match status" value="1"/>
</dbReference>
<dbReference type="AlphaFoldDB" id="A0A0N1FBX8"/>
<dbReference type="SUPFAM" id="SSF53756">
    <property type="entry name" value="UDP-Glycosyltransferase/glycogen phosphorylase"/>
    <property type="match status" value="1"/>
</dbReference>
<dbReference type="PANTHER" id="PTHR46401">
    <property type="entry name" value="GLYCOSYLTRANSFERASE WBBK-RELATED"/>
    <property type="match status" value="1"/>
</dbReference>
<gene>
    <name evidence="4" type="ORF">GLUCOINTEAF2_0201741</name>
</gene>
<accession>A0A0N1FBX8</accession>
<dbReference type="CDD" id="cd03809">
    <property type="entry name" value="GT4_MtfB-like"/>
    <property type="match status" value="1"/>
</dbReference>
<comment type="caution">
    <text evidence="4">The sequence shown here is derived from an EMBL/GenBank/DDBJ whole genome shotgun (WGS) entry which is preliminary data.</text>
</comment>
<evidence type="ECO:0000313" key="4">
    <source>
        <dbReference type="EMBL" id="KPH88325.1"/>
    </source>
</evidence>
<evidence type="ECO:0000256" key="1">
    <source>
        <dbReference type="ARBA" id="ARBA00022679"/>
    </source>
</evidence>
<dbReference type="Gene3D" id="3.40.50.2000">
    <property type="entry name" value="Glycogen Phosphorylase B"/>
    <property type="match status" value="2"/>
</dbReference>
<feature type="domain" description="Glycosyl transferase family 1" evidence="2">
    <location>
        <begin position="235"/>
        <end position="360"/>
    </location>
</feature>
<organism evidence="4 5">
    <name type="scientific">Komagataeibacter intermedius AF2</name>
    <dbReference type="NCBI Taxonomy" id="1458464"/>
    <lineage>
        <taxon>Bacteria</taxon>
        <taxon>Pseudomonadati</taxon>
        <taxon>Pseudomonadota</taxon>
        <taxon>Alphaproteobacteria</taxon>
        <taxon>Acetobacterales</taxon>
        <taxon>Acetobacteraceae</taxon>
        <taxon>Komagataeibacter</taxon>
    </lineage>
</organism>
<dbReference type="RefSeq" id="WP_071406632.1">
    <property type="nucleotide sequence ID" value="NZ_JUFX02000046.1"/>
</dbReference>
<keyword evidence="1 4" id="KW-0808">Transferase</keyword>
<reference evidence="4 5" key="1">
    <citation type="submission" date="2015-07" db="EMBL/GenBank/DDBJ databases">
        <title>Draft Genome Sequence of Komagataeibacter intermedius Strain AF2, Isolated from Kombucha Tea.</title>
        <authorList>
            <person name="Santos R.A."/>
            <person name="Berretta A.A."/>
            <person name="Barud H.S."/>
            <person name="Ribeiro S.J."/>
            <person name="Gonzalez-Garcia L.N."/>
            <person name="Zucchi T.D."/>
            <person name="Goldman G.H."/>
            <person name="Riano-Pachon D.M."/>
        </authorList>
    </citation>
    <scope>NUCLEOTIDE SEQUENCE [LARGE SCALE GENOMIC DNA]</scope>
    <source>
        <strain evidence="4 5">AF2</strain>
    </source>
</reference>
<evidence type="ECO:0000259" key="2">
    <source>
        <dbReference type="Pfam" id="PF00534"/>
    </source>
</evidence>
<dbReference type="GO" id="GO:0016757">
    <property type="term" value="F:glycosyltransferase activity"/>
    <property type="evidence" value="ECO:0007669"/>
    <property type="project" value="InterPro"/>
</dbReference>